<feature type="region of interest" description="Disordered" evidence="1">
    <location>
        <begin position="1"/>
        <end position="28"/>
    </location>
</feature>
<dbReference type="HOGENOM" id="CLU_2577501_0_0_1"/>
<protein>
    <submittedName>
        <fullName evidence="2 3">Uncharacterized protein</fullName>
    </submittedName>
</protein>
<feature type="compositionally biased region" description="Basic and acidic residues" evidence="1">
    <location>
        <begin position="1"/>
        <end position="14"/>
    </location>
</feature>
<evidence type="ECO:0000313" key="2">
    <source>
        <dbReference type="EMBL" id="KEH26620.1"/>
    </source>
</evidence>
<reference evidence="3" key="3">
    <citation type="submission" date="2015-04" db="UniProtKB">
        <authorList>
            <consortium name="EnsemblPlants"/>
        </authorList>
    </citation>
    <scope>IDENTIFICATION</scope>
    <source>
        <strain evidence="3">cv. Jemalong A17</strain>
    </source>
</reference>
<dbReference type="EMBL" id="CM001222">
    <property type="protein sequence ID" value="KEH26620.1"/>
    <property type="molecule type" value="Genomic_DNA"/>
</dbReference>
<gene>
    <name evidence="2" type="ordered locus">MTR_6g466300</name>
</gene>
<evidence type="ECO:0000313" key="4">
    <source>
        <dbReference type="Proteomes" id="UP000002051"/>
    </source>
</evidence>
<sequence length="81" mass="9382">MESGRRCTRYDNERLPTASRGTESRRNERYPEAFNFGMDDLLGSFLVNVRVTTKHAEKIRVGLWSQSAILKAVWDVTKPHQ</sequence>
<accession>A0A072ULA1</accession>
<organism evidence="2 4">
    <name type="scientific">Medicago truncatula</name>
    <name type="common">Barrel medic</name>
    <name type="synonym">Medicago tribuloides</name>
    <dbReference type="NCBI Taxonomy" id="3880"/>
    <lineage>
        <taxon>Eukaryota</taxon>
        <taxon>Viridiplantae</taxon>
        <taxon>Streptophyta</taxon>
        <taxon>Embryophyta</taxon>
        <taxon>Tracheophyta</taxon>
        <taxon>Spermatophyta</taxon>
        <taxon>Magnoliopsida</taxon>
        <taxon>eudicotyledons</taxon>
        <taxon>Gunneridae</taxon>
        <taxon>Pentapetalae</taxon>
        <taxon>rosids</taxon>
        <taxon>fabids</taxon>
        <taxon>Fabales</taxon>
        <taxon>Fabaceae</taxon>
        <taxon>Papilionoideae</taxon>
        <taxon>50 kb inversion clade</taxon>
        <taxon>NPAAA clade</taxon>
        <taxon>Hologalegina</taxon>
        <taxon>IRL clade</taxon>
        <taxon>Trifolieae</taxon>
        <taxon>Medicago</taxon>
    </lineage>
</organism>
<dbReference type="EnsemblPlants" id="KEH26620">
    <property type="protein sequence ID" value="KEH26620"/>
    <property type="gene ID" value="MTR_6g466300"/>
</dbReference>
<proteinExistence type="predicted"/>
<dbReference type="AlphaFoldDB" id="A0A072ULA1"/>
<evidence type="ECO:0000313" key="3">
    <source>
        <dbReference type="EnsemblPlants" id="KEH26620"/>
    </source>
</evidence>
<evidence type="ECO:0000256" key="1">
    <source>
        <dbReference type="SAM" id="MobiDB-lite"/>
    </source>
</evidence>
<keyword evidence="4" id="KW-1185">Reference proteome</keyword>
<reference evidence="2 4" key="2">
    <citation type="journal article" date="2014" name="BMC Genomics">
        <title>An improved genome release (version Mt4.0) for the model legume Medicago truncatula.</title>
        <authorList>
            <person name="Tang H."/>
            <person name="Krishnakumar V."/>
            <person name="Bidwell S."/>
            <person name="Rosen B."/>
            <person name="Chan A."/>
            <person name="Zhou S."/>
            <person name="Gentzbittel L."/>
            <person name="Childs K.L."/>
            <person name="Yandell M."/>
            <person name="Gundlach H."/>
            <person name="Mayer K.F."/>
            <person name="Schwartz D.C."/>
            <person name="Town C.D."/>
        </authorList>
    </citation>
    <scope>GENOME REANNOTATION</scope>
    <source>
        <strain evidence="2">A17</strain>
        <strain evidence="3 4">cv. Jemalong A17</strain>
    </source>
</reference>
<dbReference type="Proteomes" id="UP000002051">
    <property type="component" value="Chromosome 6"/>
</dbReference>
<name>A0A072ULA1_MEDTR</name>
<reference evidence="2 4" key="1">
    <citation type="journal article" date="2011" name="Nature">
        <title>The Medicago genome provides insight into the evolution of rhizobial symbioses.</title>
        <authorList>
            <person name="Young N.D."/>
            <person name="Debelle F."/>
            <person name="Oldroyd G.E."/>
            <person name="Geurts R."/>
            <person name="Cannon S.B."/>
            <person name="Udvardi M.K."/>
            <person name="Benedito V.A."/>
            <person name="Mayer K.F."/>
            <person name="Gouzy J."/>
            <person name="Schoof H."/>
            <person name="Van de Peer Y."/>
            <person name="Proost S."/>
            <person name="Cook D.R."/>
            <person name="Meyers B.C."/>
            <person name="Spannagl M."/>
            <person name="Cheung F."/>
            <person name="De Mita S."/>
            <person name="Krishnakumar V."/>
            <person name="Gundlach H."/>
            <person name="Zhou S."/>
            <person name="Mudge J."/>
            <person name="Bharti A.K."/>
            <person name="Murray J.D."/>
            <person name="Naoumkina M.A."/>
            <person name="Rosen B."/>
            <person name="Silverstein K.A."/>
            <person name="Tang H."/>
            <person name="Rombauts S."/>
            <person name="Zhao P.X."/>
            <person name="Zhou P."/>
            <person name="Barbe V."/>
            <person name="Bardou P."/>
            <person name="Bechner M."/>
            <person name="Bellec A."/>
            <person name="Berger A."/>
            <person name="Berges H."/>
            <person name="Bidwell S."/>
            <person name="Bisseling T."/>
            <person name="Choisne N."/>
            <person name="Couloux A."/>
            <person name="Denny R."/>
            <person name="Deshpande S."/>
            <person name="Dai X."/>
            <person name="Doyle J.J."/>
            <person name="Dudez A.M."/>
            <person name="Farmer A.D."/>
            <person name="Fouteau S."/>
            <person name="Franken C."/>
            <person name="Gibelin C."/>
            <person name="Gish J."/>
            <person name="Goldstein S."/>
            <person name="Gonzalez A.J."/>
            <person name="Green P.J."/>
            <person name="Hallab A."/>
            <person name="Hartog M."/>
            <person name="Hua A."/>
            <person name="Humphray S.J."/>
            <person name="Jeong D.H."/>
            <person name="Jing Y."/>
            <person name="Jocker A."/>
            <person name="Kenton S.M."/>
            <person name="Kim D.J."/>
            <person name="Klee K."/>
            <person name="Lai H."/>
            <person name="Lang C."/>
            <person name="Lin S."/>
            <person name="Macmil S.L."/>
            <person name="Magdelenat G."/>
            <person name="Matthews L."/>
            <person name="McCorrison J."/>
            <person name="Monaghan E.L."/>
            <person name="Mun J.H."/>
            <person name="Najar F.Z."/>
            <person name="Nicholson C."/>
            <person name="Noirot C."/>
            <person name="O'Bleness M."/>
            <person name="Paule C.R."/>
            <person name="Poulain J."/>
            <person name="Prion F."/>
            <person name="Qin B."/>
            <person name="Qu C."/>
            <person name="Retzel E.F."/>
            <person name="Riddle C."/>
            <person name="Sallet E."/>
            <person name="Samain S."/>
            <person name="Samson N."/>
            <person name="Sanders I."/>
            <person name="Saurat O."/>
            <person name="Scarpelli C."/>
            <person name="Schiex T."/>
            <person name="Segurens B."/>
            <person name="Severin A.J."/>
            <person name="Sherrier D.J."/>
            <person name="Shi R."/>
            <person name="Sims S."/>
            <person name="Singer S.R."/>
            <person name="Sinharoy S."/>
            <person name="Sterck L."/>
            <person name="Viollet A."/>
            <person name="Wang B.B."/>
            <person name="Wang K."/>
            <person name="Wang M."/>
            <person name="Wang X."/>
            <person name="Warfsmann J."/>
            <person name="Weissenbach J."/>
            <person name="White D.D."/>
            <person name="White J.D."/>
            <person name="Wiley G.B."/>
            <person name="Wincker P."/>
            <person name="Xing Y."/>
            <person name="Yang L."/>
            <person name="Yao Z."/>
            <person name="Ying F."/>
            <person name="Zhai J."/>
            <person name="Zhou L."/>
            <person name="Zuber A."/>
            <person name="Denarie J."/>
            <person name="Dixon R.A."/>
            <person name="May G.D."/>
            <person name="Schwartz D.C."/>
            <person name="Rogers J."/>
            <person name="Quetier F."/>
            <person name="Town C.D."/>
            <person name="Roe B.A."/>
        </authorList>
    </citation>
    <scope>NUCLEOTIDE SEQUENCE [LARGE SCALE GENOMIC DNA]</scope>
    <source>
        <strain evidence="2">A17</strain>
        <strain evidence="3 4">cv. Jemalong A17</strain>
    </source>
</reference>